<accession>A0A9W8WPJ5</accession>
<dbReference type="Proteomes" id="UP001140562">
    <property type="component" value="Unassembled WGS sequence"/>
</dbReference>
<dbReference type="OrthoDB" id="437457at2759"/>
<organism evidence="2 3">
    <name type="scientific">Didymella glomerata</name>
    <dbReference type="NCBI Taxonomy" id="749621"/>
    <lineage>
        <taxon>Eukaryota</taxon>
        <taxon>Fungi</taxon>
        <taxon>Dikarya</taxon>
        <taxon>Ascomycota</taxon>
        <taxon>Pezizomycotina</taxon>
        <taxon>Dothideomycetes</taxon>
        <taxon>Pleosporomycetidae</taxon>
        <taxon>Pleosporales</taxon>
        <taxon>Pleosporineae</taxon>
        <taxon>Didymellaceae</taxon>
        <taxon>Didymella</taxon>
    </lineage>
</organism>
<evidence type="ECO:0000313" key="2">
    <source>
        <dbReference type="EMBL" id="KAJ4330037.1"/>
    </source>
</evidence>
<protein>
    <submittedName>
        <fullName evidence="2">Uncharacterized protein</fullName>
    </submittedName>
</protein>
<name>A0A9W8WPJ5_9PLEO</name>
<sequence length="349" mass="39284">MCAKLGYFKSNPILRDRELTDGIAVSVRVIPRGPPNKAFSKINPRLMQYYSGSYVVHGETVITEGERHSIYDLAASELPHFVDNLSVQADNSRRSSLKRLTRDDRQYTGVLSNCVGDQHFLGWPAQETLTCVLNSTVSDIIPEAGSEEEPVMKKLELPLLFCKVPQSLSWKNRPEPILLPTFNPIRAWLTKPDMTSTYMPKTDAPRDRAFPTKFIYNLYNTGTTFICRADEKPFLPTHMAAISIYLRTRVEAWQKTDEGLAAALDVMSLGEGKEYEPGAWLNKISKDDFRKWYSENLDKLESMEAGAKDLPGPYDLQSAKKRQGSSKEAQGVSVAEQLDRLYIPGLAIV</sequence>
<feature type="region of interest" description="Disordered" evidence="1">
    <location>
        <begin position="304"/>
        <end position="331"/>
    </location>
</feature>
<dbReference type="EMBL" id="JAPEUV010000235">
    <property type="protein sequence ID" value="KAJ4330037.1"/>
    <property type="molecule type" value="Genomic_DNA"/>
</dbReference>
<dbReference type="AlphaFoldDB" id="A0A9W8WPJ5"/>
<comment type="caution">
    <text evidence="2">The sequence shown here is derived from an EMBL/GenBank/DDBJ whole genome shotgun (WGS) entry which is preliminary data.</text>
</comment>
<evidence type="ECO:0000313" key="3">
    <source>
        <dbReference type="Proteomes" id="UP001140562"/>
    </source>
</evidence>
<gene>
    <name evidence="2" type="ORF">N0V87_010355</name>
</gene>
<evidence type="ECO:0000256" key="1">
    <source>
        <dbReference type="SAM" id="MobiDB-lite"/>
    </source>
</evidence>
<keyword evidence="3" id="KW-1185">Reference proteome</keyword>
<proteinExistence type="predicted"/>
<reference evidence="2" key="1">
    <citation type="submission" date="2022-10" db="EMBL/GenBank/DDBJ databases">
        <title>Tapping the CABI collections for fungal endophytes: first genome assemblies for Collariella, Neodidymelliopsis, Ascochyta clinopodiicola, Didymella pomorum, Didymosphaeria variabile, Neocosmospora piperis and Neocucurbitaria cava.</title>
        <authorList>
            <person name="Hill R."/>
        </authorList>
    </citation>
    <scope>NUCLEOTIDE SEQUENCE</scope>
    <source>
        <strain evidence="2">IMI 360193</strain>
    </source>
</reference>